<keyword evidence="10 14" id="KW-0249">Electron transport</keyword>
<evidence type="ECO:0000256" key="12">
    <source>
        <dbReference type="ARBA" id="ARBA00023002"/>
    </source>
</evidence>
<feature type="domain" description="Cytochrome oxidase subunit II transmembrane region profile" evidence="19">
    <location>
        <begin position="24"/>
        <end position="122"/>
    </location>
</feature>
<dbReference type="Pfam" id="PF00116">
    <property type="entry name" value="COX2"/>
    <property type="match status" value="1"/>
</dbReference>
<dbReference type="NCBIfam" id="TIGR01432">
    <property type="entry name" value="QOXA"/>
    <property type="match status" value="1"/>
</dbReference>
<evidence type="ECO:0000256" key="1">
    <source>
        <dbReference type="ARBA" id="ARBA00000725"/>
    </source>
</evidence>
<evidence type="ECO:0000256" key="8">
    <source>
        <dbReference type="ARBA" id="ARBA00022692"/>
    </source>
</evidence>
<dbReference type="InterPro" id="IPR011759">
    <property type="entry name" value="Cyt_c_oxidase_su2_TM_dom"/>
</dbReference>
<evidence type="ECO:0000256" key="16">
    <source>
        <dbReference type="SAM" id="MobiDB-lite"/>
    </source>
</evidence>
<feature type="transmembrane region" description="Helical" evidence="17">
    <location>
        <begin position="91"/>
        <end position="112"/>
    </location>
</feature>
<evidence type="ECO:0000256" key="15">
    <source>
        <dbReference type="RuleBase" id="RU000456"/>
    </source>
</evidence>
<reference evidence="20 21" key="1">
    <citation type="submission" date="2016-10" db="EMBL/GenBank/DDBJ databases">
        <authorList>
            <person name="de Groot N.N."/>
        </authorList>
    </citation>
    <scope>NUCLEOTIDE SEQUENCE [LARGE SCALE GENOMIC DNA]</scope>
    <source>
        <strain evidence="20 21">DSM 45610</strain>
    </source>
</reference>
<comment type="function">
    <text evidence="14">Catalyzes quinol oxidation with the concomitant reduction of oxygen to water. Subunit II transfers the electrons from a quinol to the binuclear center of the catalytic subunit I.</text>
</comment>
<feature type="transmembrane region" description="Helical" evidence="17">
    <location>
        <begin position="46"/>
        <end position="70"/>
    </location>
</feature>
<dbReference type="PANTHER" id="PTHR22888:SF18">
    <property type="entry name" value="CYTOCHROME BO(3) UBIQUINOL OXIDASE SUBUNIT 2"/>
    <property type="match status" value="1"/>
</dbReference>
<feature type="region of interest" description="Disordered" evidence="16">
    <location>
        <begin position="265"/>
        <end position="334"/>
    </location>
</feature>
<keyword evidence="6 14" id="KW-1003">Cell membrane</keyword>
<dbReference type="GO" id="GO:0009486">
    <property type="term" value="F:cytochrome bo3 ubiquinol oxidase activity"/>
    <property type="evidence" value="ECO:0007669"/>
    <property type="project" value="InterPro"/>
</dbReference>
<evidence type="ECO:0000256" key="14">
    <source>
        <dbReference type="PIRNR" id="PIRNR000292"/>
    </source>
</evidence>
<keyword evidence="12 14" id="KW-0560">Oxidoreductase</keyword>
<keyword evidence="21" id="KW-1185">Reference proteome</keyword>
<dbReference type="GO" id="GO:0004129">
    <property type="term" value="F:cytochrome-c oxidase activity"/>
    <property type="evidence" value="ECO:0007669"/>
    <property type="project" value="UniProtKB-UniRule"/>
</dbReference>
<comment type="catalytic activity">
    <reaction evidence="1 14">
        <text>2 a quinol + O2 = 2 a quinone + 2 H2O</text>
        <dbReference type="Rhea" id="RHEA:55376"/>
        <dbReference type="ChEBI" id="CHEBI:15377"/>
        <dbReference type="ChEBI" id="CHEBI:15379"/>
        <dbReference type="ChEBI" id="CHEBI:24646"/>
        <dbReference type="ChEBI" id="CHEBI:132124"/>
    </reaction>
</comment>
<keyword evidence="9" id="KW-0732">Signal</keyword>
<gene>
    <name evidence="20" type="ORF">SAMN05444487_110126</name>
</gene>
<accession>A0A1H2Z5U3</accession>
<dbReference type="OrthoDB" id="9783445at2"/>
<dbReference type="PROSITE" id="PS51257">
    <property type="entry name" value="PROKAR_LIPOPROTEIN"/>
    <property type="match status" value="1"/>
</dbReference>
<evidence type="ECO:0000259" key="19">
    <source>
        <dbReference type="PROSITE" id="PS50999"/>
    </source>
</evidence>
<dbReference type="InterPro" id="IPR045187">
    <property type="entry name" value="CcO_II"/>
</dbReference>
<dbReference type="Gene3D" id="1.10.287.90">
    <property type="match status" value="1"/>
</dbReference>
<evidence type="ECO:0000256" key="3">
    <source>
        <dbReference type="ARBA" id="ARBA00007866"/>
    </source>
</evidence>
<evidence type="ECO:0000256" key="11">
    <source>
        <dbReference type="ARBA" id="ARBA00022989"/>
    </source>
</evidence>
<dbReference type="InterPro" id="IPR002429">
    <property type="entry name" value="CcO_II-like_C"/>
</dbReference>
<dbReference type="CDD" id="cd04212">
    <property type="entry name" value="CuRO_UO_II"/>
    <property type="match status" value="1"/>
</dbReference>
<keyword evidence="7 14" id="KW-0679">Respiratory chain</keyword>
<evidence type="ECO:0000256" key="4">
    <source>
        <dbReference type="ARBA" id="ARBA00016131"/>
    </source>
</evidence>
<sequence length="334" mass="37703">MLPFRKGAWKWLAVAGMMMAILSGCEPIKTGVLNPKGPVAQQQYDLIVWSAVLMSIILIVVFVLFVVIMVRFRASKLSKDYEPPDEKGNTFLEIVWTAIPVLIVIAIGIPTVTTTFDLEKSPSPNKKPITIEATSAQWKWIFKYPEQGIETVNYVKIPANVPVRFKLSSHDAMNSFWVPELGGQEYTMADMPMTLWLEADKPGKFQGRGNNFTGRDFAKMVFTVEAKKQSDFDSWVAQIKKTAPKQSEKEYKKLLKPGTVGLQSYSSYPKSAEVKNPNMPGMNHGGMDKDEMKDMPGMDHSKKKKDDKKKDDMEDMPGMDHSKMKDDDMDSEKD</sequence>
<dbReference type="InterPro" id="IPR006332">
    <property type="entry name" value="QoxA"/>
</dbReference>
<dbReference type="STRING" id="1048340.SAMN05444487_110126"/>
<evidence type="ECO:0000256" key="10">
    <source>
        <dbReference type="ARBA" id="ARBA00022982"/>
    </source>
</evidence>
<evidence type="ECO:0000256" key="2">
    <source>
        <dbReference type="ARBA" id="ARBA00004651"/>
    </source>
</evidence>
<evidence type="ECO:0000313" key="20">
    <source>
        <dbReference type="EMBL" id="SDX12711.1"/>
    </source>
</evidence>
<evidence type="ECO:0000313" key="21">
    <source>
        <dbReference type="Proteomes" id="UP000198534"/>
    </source>
</evidence>
<dbReference type="InterPro" id="IPR006333">
    <property type="entry name" value="Cyt_o_ubiquinol_oxidase_su2"/>
</dbReference>
<organism evidence="20 21">
    <name type="scientific">Marininema mesophilum</name>
    <dbReference type="NCBI Taxonomy" id="1048340"/>
    <lineage>
        <taxon>Bacteria</taxon>
        <taxon>Bacillati</taxon>
        <taxon>Bacillota</taxon>
        <taxon>Bacilli</taxon>
        <taxon>Bacillales</taxon>
        <taxon>Thermoactinomycetaceae</taxon>
        <taxon>Marininema</taxon>
    </lineage>
</organism>
<dbReference type="Gene3D" id="2.60.40.420">
    <property type="entry name" value="Cupredoxins - blue copper proteins"/>
    <property type="match status" value="1"/>
</dbReference>
<comment type="subcellular location">
    <subcellularLocation>
        <location evidence="2 15">Cell membrane</location>
        <topology evidence="2 15">Multi-pass membrane protein</topology>
    </subcellularLocation>
</comment>
<dbReference type="GO" id="GO:0016682">
    <property type="term" value="F:oxidoreductase activity, acting on diphenols and related substances as donors, oxygen as acceptor"/>
    <property type="evidence" value="ECO:0007669"/>
    <property type="project" value="InterPro"/>
</dbReference>
<proteinExistence type="inferred from homology"/>
<dbReference type="EMBL" id="FNNQ01000010">
    <property type="protein sequence ID" value="SDX12711.1"/>
    <property type="molecule type" value="Genomic_DNA"/>
</dbReference>
<keyword evidence="11 17" id="KW-1133">Transmembrane helix</keyword>
<keyword evidence="13 14" id="KW-0472">Membrane</keyword>
<name>A0A1H2Z5U3_9BACL</name>
<dbReference type="GO" id="GO:0005886">
    <property type="term" value="C:plasma membrane"/>
    <property type="evidence" value="ECO:0007669"/>
    <property type="project" value="UniProtKB-SubCell"/>
</dbReference>
<dbReference type="PROSITE" id="PS50857">
    <property type="entry name" value="COX2_CUA"/>
    <property type="match status" value="1"/>
</dbReference>
<keyword evidence="5 14" id="KW-0813">Transport</keyword>
<evidence type="ECO:0000256" key="9">
    <source>
        <dbReference type="ARBA" id="ARBA00022729"/>
    </source>
</evidence>
<feature type="compositionally biased region" description="Basic and acidic residues" evidence="16">
    <location>
        <begin position="286"/>
        <end position="300"/>
    </location>
</feature>
<dbReference type="InterPro" id="IPR036257">
    <property type="entry name" value="Cyt_c_oxidase_su2_TM_sf"/>
</dbReference>
<dbReference type="PROSITE" id="PS50999">
    <property type="entry name" value="COX2_TM"/>
    <property type="match status" value="1"/>
</dbReference>
<dbReference type="Pfam" id="PF02790">
    <property type="entry name" value="COX2_TM"/>
    <property type="match status" value="1"/>
</dbReference>
<protein>
    <recommendedName>
        <fullName evidence="4 14">Quinol oxidase subunit 2</fullName>
        <ecNumber evidence="14">1.10.3.-</ecNumber>
    </recommendedName>
</protein>
<evidence type="ECO:0000256" key="7">
    <source>
        <dbReference type="ARBA" id="ARBA00022660"/>
    </source>
</evidence>
<evidence type="ECO:0000256" key="17">
    <source>
        <dbReference type="SAM" id="Phobius"/>
    </source>
</evidence>
<evidence type="ECO:0000256" key="6">
    <source>
        <dbReference type="ARBA" id="ARBA00022475"/>
    </source>
</evidence>
<dbReference type="SUPFAM" id="SSF81464">
    <property type="entry name" value="Cytochrome c oxidase subunit II-like, transmembrane region"/>
    <property type="match status" value="1"/>
</dbReference>
<comment type="similarity">
    <text evidence="3 14 15">Belongs to the cytochrome c oxidase subunit 2 family.</text>
</comment>
<feature type="domain" description="Cytochrome oxidase subunit II copper A binding" evidence="18">
    <location>
        <begin position="126"/>
        <end position="238"/>
    </location>
</feature>
<dbReference type="PANTHER" id="PTHR22888">
    <property type="entry name" value="CYTOCHROME C OXIDASE, SUBUNIT II"/>
    <property type="match status" value="1"/>
</dbReference>
<dbReference type="GO" id="GO:0005507">
    <property type="term" value="F:copper ion binding"/>
    <property type="evidence" value="ECO:0007669"/>
    <property type="project" value="InterPro"/>
</dbReference>
<dbReference type="PIRSF" id="PIRSF000292">
    <property type="entry name" value="Ubi_od_II"/>
    <property type="match status" value="1"/>
</dbReference>
<keyword evidence="8 15" id="KW-0812">Transmembrane</keyword>
<dbReference type="AlphaFoldDB" id="A0A1H2Z5U3"/>
<dbReference type="InterPro" id="IPR008972">
    <property type="entry name" value="Cupredoxin"/>
</dbReference>
<evidence type="ECO:0000259" key="18">
    <source>
        <dbReference type="PROSITE" id="PS50857"/>
    </source>
</evidence>
<evidence type="ECO:0000256" key="13">
    <source>
        <dbReference type="ARBA" id="ARBA00023136"/>
    </source>
</evidence>
<dbReference type="GO" id="GO:0042773">
    <property type="term" value="P:ATP synthesis coupled electron transport"/>
    <property type="evidence" value="ECO:0007669"/>
    <property type="project" value="TreeGrafter"/>
</dbReference>
<feature type="compositionally biased region" description="Basic and acidic residues" evidence="16">
    <location>
        <begin position="308"/>
        <end position="334"/>
    </location>
</feature>
<dbReference type="Proteomes" id="UP000198534">
    <property type="component" value="Unassembled WGS sequence"/>
</dbReference>
<dbReference type="EC" id="1.10.3.-" evidence="14"/>
<dbReference type="SUPFAM" id="SSF49503">
    <property type="entry name" value="Cupredoxins"/>
    <property type="match status" value="1"/>
</dbReference>
<evidence type="ECO:0000256" key="5">
    <source>
        <dbReference type="ARBA" id="ARBA00022448"/>
    </source>
</evidence>
<dbReference type="InterPro" id="IPR034227">
    <property type="entry name" value="CuRO_UO_II"/>
</dbReference>